<evidence type="ECO:0000256" key="6">
    <source>
        <dbReference type="ARBA" id="ARBA00029555"/>
    </source>
</evidence>
<evidence type="ECO:0000313" key="10">
    <source>
        <dbReference type="Proteomes" id="UP000007801"/>
    </source>
</evidence>
<keyword evidence="10" id="KW-1185">Reference proteome</keyword>
<dbReference type="InParanoid" id="A0A0P8Y352"/>
<evidence type="ECO:0000256" key="2">
    <source>
        <dbReference type="ARBA" id="ARBA00022490"/>
    </source>
</evidence>
<dbReference type="Proteomes" id="UP000007801">
    <property type="component" value="Unassembled WGS sequence"/>
</dbReference>
<name>A0A0P8Y352_DROAN</name>
<dbReference type="FunCoup" id="A0A0P8Y352">
    <property type="interactions" value="55"/>
</dbReference>
<keyword evidence="3" id="KW-0206">Cytoskeleton</keyword>
<keyword evidence="2" id="KW-0963">Cytoplasm</keyword>
<protein>
    <recommendedName>
        <fullName evidence="6">Cilia- and flagella-associated protein 91</fullName>
    </recommendedName>
</protein>
<evidence type="ECO:0000256" key="3">
    <source>
        <dbReference type="ARBA" id="ARBA00023212"/>
    </source>
</evidence>
<dbReference type="AlphaFoldDB" id="A0A0P8Y352"/>
<dbReference type="InterPro" id="IPR032840">
    <property type="entry name" value="CFAP91_dom"/>
</dbReference>
<feature type="domain" description="CFAP91" evidence="8">
    <location>
        <begin position="164"/>
        <end position="324"/>
    </location>
</feature>
<evidence type="ECO:0000259" key="8">
    <source>
        <dbReference type="Pfam" id="PF14738"/>
    </source>
</evidence>
<evidence type="ECO:0000256" key="7">
    <source>
        <dbReference type="SAM" id="MobiDB-lite"/>
    </source>
</evidence>
<proteinExistence type="inferred from homology"/>
<dbReference type="PANTHER" id="PTHR22455:SF10">
    <property type="entry name" value="CILIA- AND FLAGELLA-ASSOCIATED PROTEIN 91"/>
    <property type="match status" value="1"/>
</dbReference>
<dbReference type="PANTHER" id="PTHR22455">
    <property type="entry name" value="CILIA- AND FLAGELLA-ASSOCIATED PROTEIN 91"/>
    <property type="match status" value="1"/>
</dbReference>
<evidence type="ECO:0000256" key="4">
    <source>
        <dbReference type="ARBA" id="ARBA00023273"/>
    </source>
</evidence>
<dbReference type="OrthoDB" id="567787at2759"/>
<evidence type="ECO:0000256" key="1">
    <source>
        <dbReference type="ARBA" id="ARBA00004430"/>
    </source>
</evidence>
<evidence type="ECO:0000313" key="9">
    <source>
        <dbReference type="EMBL" id="KPU73121.1"/>
    </source>
</evidence>
<dbReference type="InterPro" id="IPR026720">
    <property type="entry name" value="CFAP91"/>
</dbReference>
<dbReference type="GeneID" id="26513858"/>
<organism evidence="9 10">
    <name type="scientific">Drosophila ananassae</name>
    <name type="common">Fruit fly</name>
    <dbReference type="NCBI Taxonomy" id="7217"/>
    <lineage>
        <taxon>Eukaryota</taxon>
        <taxon>Metazoa</taxon>
        <taxon>Ecdysozoa</taxon>
        <taxon>Arthropoda</taxon>
        <taxon>Hexapoda</taxon>
        <taxon>Insecta</taxon>
        <taxon>Pterygota</taxon>
        <taxon>Neoptera</taxon>
        <taxon>Endopterygota</taxon>
        <taxon>Diptera</taxon>
        <taxon>Brachycera</taxon>
        <taxon>Muscomorpha</taxon>
        <taxon>Ephydroidea</taxon>
        <taxon>Drosophilidae</taxon>
        <taxon>Drosophila</taxon>
        <taxon>Sophophora</taxon>
    </lineage>
</organism>
<comment type="similarity">
    <text evidence="5">Belongs to the CFAP91 family.</text>
</comment>
<gene>
    <name evidence="9" type="primary">Dana\GF26449</name>
    <name evidence="9" type="ORF">GF26449</name>
</gene>
<dbReference type="KEGG" id="dan:26513858"/>
<dbReference type="STRING" id="7217.A0A0P8Y352"/>
<sequence>MPPLKDKQSRKDRILQFIQENRELKPVGLTSPRKEDDSKQKKRVTFIQAKKPRSSGGQSLPKVKERDVQIGLGLTSCLITKSSDTRVCGGENNPAERDVGKLPRTDSECRFHSPGMHFLRERNENCTSQVLKLVPPKPIRKELKNKCDFFPKFYDNSPFKDQTTQTLYRESSAQTLAYLPEIQEAEKSQKLELFSLSQVLPGDKPPGLQEVEILERSRRRWLFRDALKHNFQSLFNEAREFEIKTKYKPILEAFEWEQWIEREESIQECQMMRLEIVIKMFNKREKEMHASSNARIEQACERIEKRRQAGLRKNEIEYQRGMRRITMQLAKTSRKWEKQDTLLALGSPCSEFYGPMIRHGVDPSRRNFAPTTGHKAFDMRIDDLEKKVNMKNIQCPFRKLKDWSTPKEYVREYEQNFCNDDNLQKLYESLKTLRTQQDLAREAPECLKTRIQREAVPFDSGDSYDSFRFTGQYDSRKAKSLTPWHKNETMPKPPKSPFKRIDDTDQEKFETIIKTYEGNYIGWIMQFLDDEMTRLKEQRKLHFFSILAQKERWRREAQEAGIRQKENNVRLLYEELFQNCNSLHQELSNAYIKGILSTDVKHIVGNLAEQKTTEDAMKIDEDIERWLESFKLIQNPLTFTPLRLMLRDMVSPNMDAALIHHEKFLISQYIVEEVIFDNVWKLLEPFDIATTLSSDLIDRLIDNDLYLFSTDSESDTDHKPSWYEARAIIRKLIRQSVPGKRWKEETERIINGIYEEMLDSILVELILKWRDPVAGFEYNVVEFEFEDKLLIKPPQVFEDPTGVLRKSASGIDLLALGENETIPNPELVNVESDQVVGDERLLSVFDLSKARNDDDNVESMLKDIGSRCQIN</sequence>
<comment type="subcellular location">
    <subcellularLocation>
        <location evidence="1">Cytoplasm</location>
        <location evidence="1">Cytoskeleton</location>
        <location evidence="1">Cilium axoneme</location>
    </subcellularLocation>
</comment>
<feature type="region of interest" description="Disordered" evidence="7">
    <location>
        <begin position="18"/>
        <end position="64"/>
    </location>
</feature>
<keyword evidence="4" id="KW-0966">Cell projection</keyword>
<dbReference type="EMBL" id="CH902620">
    <property type="protein sequence ID" value="KPU73121.1"/>
    <property type="molecule type" value="Genomic_DNA"/>
</dbReference>
<evidence type="ECO:0000256" key="5">
    <source>
        <dbReference type="ARBA" id="ARBA00029468"/>
    </source>
</evidence>
<accession>A0A0P8Y352</accession>
<dbReference type="GO" id="GO:0005930">
    <property type="term" value="C:axoneme"/>
    <property type="evidence" value="ECO:0007669"/>
    <property type="project" value="UniProtKB-SubCell"/>
</dbReference>
<reference evidence="9 10" key="1">
    <citation type="journal article" date="2007" name="Nature">
        <title>Evolution of genes and genomes on the Drosophila phylogeny.</title>
        <authorList>
            <consortium name="Drosophila 12 Genomes Consortium"/>
            <person name="Clark A.G."/>
            <person name="Eisen M.B."/>
            <person name="Smith D.R."/>
            <person name="Bergman C.M."/>
            <person name="Oliver B."/>
            <person name="Markow T.A."/>
            <person name="Kaufman T.C."/>
            <person name="Kellis M."/>
            <person name="Gelbart W."/>
            <person name="Iyer V.N."/>
            <person name="Pollard D.A."/>
            <person name="Sackton T.B."/>
            <person name="Larracuente A.M."/>
            <person name="Singh N.D."/>
            <person name="Abad J.P."/>
            <person name="Abt D.N."/>
            <person name="Adryan B."/>
            <person name="Aguade M."/>
            <person name="Akashi H."/>
            <person name="Anderson W.W."/>
            <person name="Aquadro C.F."/>
            <person name="Ardell D.H."/>
            <person name="Arguello R."/>
            <person name="Artieri C.G."/>
            <person name="Barbash D.A."/>
            <person name="Barker D."/>
            <person name="Barsanti P."/>
            <person name="Batterham P."/>
            <person name="Batzoglou S."/>
            <person name="Begun D."/>
            <person name="Bhutkar A."/>
            <person name="Blanco E."/>
            <person name="Bosak S.A."/>
            <person name="Bradley R.K."/>
            <person name="Brand A.D."/>
            <person name="Brent M.R."/>
            <person name="Brooks A.N."/>
            <person name="Brown R.H."/>
            <person name="Butlin R.K."/>
            <person name="Caggese C."/>
            <person name="Calvi B.R."/>
            <person name="Bernardo de Carvalho A."/>
            <person name="Caspi A."/>
            <person name="Castrezana S."/>
            <person name="Celniker S.E."/>
            <person name="Chang J.L."/>
            <person name="Chapple C."/>
            <person name="Chatterji S."/>
            <person name="Chinwalla A."/>
            <person name="Civetta A."/>
            <person name="Clifton S.W."/>
            <person name="Comeron J.M."/>
            <person name="Costello J.C."/>
            <person name="Coyne J.A."/>
            <person name="Daub J."/>
            <person name="David R.G."/>
            <person name="Delcher A.L."/>
            <person name="Delehaunty K."/>
            <person name="Do C.B."/>
            <person name="Ebling H."/>
            <person name="Edwards K."/>
            <person name="Eickbush T."/>
            <person name="Evans J.D."/>
            <person name="Filipski A."/>
            <person name="Findeiss S."/>
            <person name="Freyhult E."/>
            <person name="Fulton L."/>
            <person name="Fulton R."/>
            <person name="Garcia A.C."/>
            <person name="Gardiner A."/>
            <person name="Garfield D.A."/>
            <person name="Garvin B.E."/>
            <person name="Gibson G."/>
            <person name="Gilbert D."/>
            <person name="Gnerre S."/>
            <person name="Godfrey J."/>
            <person name="Good R."/>
            <person name="Gotea V."/>
            <person name="Gravely B."/>
            <person name="Greenberg A.J."/>
            <person name="Griffiths-Jones S."/>
            <person name="Gross S."/>
            <person name="Guigo R."/>
            <person name="Gustafson E.A."/>
            <person name="Haerty W."/>
            <person name="Hahn M.W."/>
            <person name="Halligan D.L."/>
            <person name="Halpern A.L."/>
            <person name="Halter G.M."/>
            <person name="Han M.V."/>
            <person name="Heger A."/>
            <person name="Hillier L."/>
            <person name="Hinrichs A.S."/>
            <person name="Holmes I."/>
            <person name="Hoskins R.A."/>
            <person name="Hubisz M.J."/>
            <person name="Hultmark D."/>
            <person name="Huntley M.A."/>
            <person name="Jaffe D.B."/>
            <person name="Jagadeeshan S."/>
            <person name="Jeck W.R."/>
            <person name="Johnson J."/>
            <person name="Jones C.D."/>
            <person name="Jordan W.C."/>
            <person name="Karpen G.H."/>
            <person name="Kataoka E."/>
            <person name="Keightley P.D."/>
            <person name="Kheradpour P."/>
            <person name="Kirkness E.F."/>
            <person name="Koerich L.B."/>
            <person name="Kristiansen K."/>
            <person name="Kudrna D."/>
            <person name="Kulathinal R.J."/>
            <person name="Kumar S."/>
            <person name="Kwok R."/>
            <person name="Lander E."/>
            <person name="Langley C.H."/>
            <person name="Lapoint R."/>
            <person name="Lazzaro B.P."/>
            <person name="Lee S.J."/>
            <person name="Levesque L."/>
            <person name="Li R."/>
            <person name="Lin C.F."/>
            <person name="Lin M.F."/>
            <person name="Lindblad-Toh K."/>
            <person name="Llopart A."/>
            <person name="Long M."/>
            <person name="Low L."/>
            <person name="Lozovsky E."/>
            <person name="Lu J."/>
            <person name="Luo M."/>
            <person name="Machado C.A."/>
            <person name="Makalowski W."/>
            <person name="Marzo M."/>
            <person name="Matsuda M."/>
            <person name="Matzkin L."/>
            <person name="McAllister B."/>
            <person name="McBride C.S."/>
            <person name="McKernan B."/>
            <person name="McKernan K."/>
            <person name="Mendez-Lago M."/>
            <person name="Minx P."/>
            <person name="Mollenhauer M.U."/>
            <person name="Montooth K."/>
            <person name="Mount S.M."/>
            <person name="Mu X."/>
            <person name="Myers E."/>
            <person name="Negre B."/>
            <person name="Newfeld S."/>
            <person name="Nielsen R."/>
            <person name="Noor M.A."/>
            <person name="O'Grady P."/>
            <person name="Pachter L."/>
            <person name="Papaceit M."/>
            <person name="Parisi M.J."/>
            <person name="Parisi M."/>
            <person name="Parts L."/>
            <person name="Pedersen J.S."/>
            <person name="Pesole G."/>
            <person name="Phillippy A.M."/>
            <person name="Ponting C.P."/>
            <person name="Pop M."/>
            <person name="Porcelli D."/>
            <person name="Powell J.R."/>
            <person name="Prohaska S."/>
            <person name="Pruitt K."/>
            <person name="Puig M."/>
            <person name="Quesneville H."/>
            <person name="Ram K.R."/>
            <person name="Rand D."/>
            <person name="Rasmussen M.D."/>
            <person name="Reed L.K."/>
            <person name="Reenan R."/>
            <person name="Reily A."/>
            <person name="Remington K.A."/>
            <person name="Rieger T.T."/>
            <person name="Ritchie M.G."/>
            <person name="Robin C."/>
            <person name="Rogers Y.H."/>
            <person name="Rohde C."/>
            <person name="Rozas J."/>
            <person name="Rubenfield M.J."/>
            <person name="Ruiz A."/>
            <person name="Russo S."/>
            <person name="Salzberg S.L."/>
            <person name="Sanchez-Gracia A."/>
            <person name="Saranga D.J."/>
            <person name="Sato H."/>
            <person name="Schaeffer S.W."/>
            <person name="Schatz M.C."/>
            <person name="Schlenke T."/>
            <person name="Schwartz R."/>
            <person name="Segarra C."/>
            <person name="Singh R.S."/>
            <person name="Sirot L."/>
            <person name="Sirota M."/>
            <person name="Sisneros N.B."/>
            <person name="Smith C.D."/>
            <person name="Smith T.F."/>
            <person name="Spieth J."/>
            <person name="Stage D.E."/>
            <person name="Stark A."/>
            <person name="Stephan W."/>
            <person name="Strausberg R.L."/>
            <person name="Strempel S."/>
            <person name="Sturgill D."/>
            <person name="Sutton G."/>
            <person name="Sutton G.G."/>
            <person name="Tao W."/>
            <person name="Teichmann S."/>
            <person name="Tobari Y.N."/>
            <person name="Tomimura Y."/>
            <person name="Tsolas J.M."/>
            <person name="Valente V.L."/>
            <person name="Venter E."/>
            <person name="Venter J.C."/>
            <person name="Vicario S."/>
            <person name="Vieira F.G."/>
            <person name="Vilella A.J."/>
            <person name="Villasante A."/>
            <person name="Walenz B."/>
            <person name="Wang J."/>
            <person name="Wasserman M."/>
            <person name="Watts T."/>
            <person name="Wilson D."/>
            <person name="Wilson R.K."/>
            <person name="Wing R.A."/>
            <person name="Wolfner M.F."/>
            <person name="Wong A."/>
            <person name="Wong G.K."/>
            <person name="Wu C.I."/>
            <person name="Wu G."/>
            <person name="Yamamoto D."/>
            <person name="Yang H.P."/>
            <person name="Yang S.P."/>
            <person name="Yorke J.A."/>
            <person name="Yoshida K."/>
            <person name="Zdobnov E."/>
            <person name="Zhang P."/>
            <person name="Zhang Y."/>
            <person name="Zimin A.V."/>
            <person name="Baldwin J."/>
            <person name="Abdouelleil A."/>
            <person name="Abdulkadir J."/>
            <person name="Abebe A."/>
            <person name="Abera B."/>
            <person name="Abreu J."/>
            <person name="Acer S.C."/>
            <person name="Aftuck L."/>
            <person name="Alexander A."/>
            <person name="An P."/>
            <person name="Anderson E."/>
            <person name="Anderson S."/>
            <person name="Arachi H."/>
            <person name="Azer M."/>
            <person name="Bachantsang P."/>
            <person name="Barry A."/>
            <person name="Bayul T."/>
            <person name="Berlin A."/>
            <person name="Bessette D."/>
            <person name="Bloom T."/>
            <person name="Blye J."/>
            <person name="Boguslavskiy L."/>
            <person name="Bonnet C."/>
            <person name="Boukhgalter B."/>
            <person name="Bourzgui I."/>
            <person name="Brown A."/>
            <person name="Cahill P."/>
            <person name="Channer S."/>
            <person name="Cheshatsang Y."/>
            <person name="Chuda L."/>
            <person name="Citroen M."/>
            <person name="Collymore A."/>
            <person name="Cooke P."/>
            <person name="Costello M."/>
            <person name="D'Aco K."/>
            <person name="Daza R."/>
            <person name="De Haan G."/>
            <person name="DeGray S."/>
            <person name="DeMaso C."/>
            <person name="Dhargay N."/>
            <person name="Dooley K."/>
            <person name="Dooley E."/>
            <person name="Doricent M."/>
            <person name="Dorje P."/>
            <person name="Dorjee K."/>
            <person name="Dupes A."/>
            <person name="Elong R."/>
            <person name="Falk J."/>
            <person name="Farina A."/>
            <person name="Faro S."/>
            <person name="Ferguson D."/>
            <person name="Fisher S."/>
            <person name="Foley C.D."/>
            <person name="Franke A."/>
            <person name="Friedrich D."/>
            <person name="Gadbois L."/>
            <person name="Gearin G."/>
            <person name="Gearin C.R."/>
            <person name="Giannoukos G."/>
            <person name="Goode T."/>
            <person name="Graham J."/>
            <person name="Grandbois E."/>
            <person name="Grewal S."/>
            <person name="Gyaltsen K."/>
            <person name="Hafez N."/>
            <person name="Hagos B."/>
            <person name="Hall J."/>
            <person name="Henson C."/>
            <person name="Hollinger A."/>
            <person name="Honan T."/>
            <person name="Huard M.D."/>
            <person name="Hughes L."/>
            <person name="Hurhula B."/>
            <person name="Husby M.E."/>
            <person name="Kamat A."/>
            <person name="Kanga B."/>
            <person name="Kashin S."/>
            <person name="Khazanovich D."/>
            <person name="Kisner P."/>
            <person name="Lance K."/>
            <person name="Lara M."/>
            <person name="Lee W."/>
            <person name="Lennon N."/>
            <person name="Letendre F."/>
            <person name="LeVine R."/>
            <person name="Lipovsky A."/>
            <person name="Liu X."/>
            <person name="Liu J."/>
            <person name="Liu S."/>
            <person name="Lokyitsang T."/>
            <person name="Lokyitsang Y."/>
            <person name="Lubonja R."/>
            <person name="Lui A."/>
            <person name="MacDonald P."/>
            <person name="Magnisalis V."/>
            <person name="Maru K."/>
            <person name="Matthews C."/>
            <person name="McCusker W."/>
            <person name="McDonough S."/>
            <person name="Mehta T."/>
            <person name="Meldrim J."/>
            <person name="Meneus L."/>
            <person name="Mihai O."/>
            <person name="Mihalev A."/>
            <person name="Mihova T."/>
            <person name="Mittelman R."/>
            <person name="Mlenga V."/>
            <person name="Montmayeur A."/>
            <person name="Mulrain L."/>
            <person name="Navidi A."/>
            <person name="Naylor J."/>
            <person name="Negash T."/>
            <person name="Nguyen T."/>
            <person name="Nguyen N."/>
            <person name="Nicol R."/>
            <person name="Norbu C."/>
            <person name="Norbu N."/>
            <person name="Novod N."/>
            <person name="O'Neill B."/>
            <person name="Osman S."/>
            <person name="Markiewicz E."/>
            <person name="Oyono O.L."/>
            <person name="Patti C."/>
            <person name="Phunkhang P."/>
            <person name="Pierre F."/>
            <person name="Priest M."/>
            <person name="Raghuraman S."/>
            <person name="Rege F."/>
            <person name="Reyes R."/>
            <person name="Rise C."/>
            <person name="Rogov P."/>
            <person name="Ross K."/>
            <person name="Ryan E."/>
            <person name="Settipalli S."/>
            <person name="Shea T."/>
            <person name="Sherpa N."/>
            <person name="Shi L."/>
            <person name="Shih D."/>
            <person name="Sparrow T."/>
            <person name="Spaulding J."/>
            <person name="Stalker J."/>
            <person name="Stange-Thomann N."/>
            <person name="Stavropoulos S."/>
            <person name="Stone C."/>
            <person name="Strader C."/>
            <person name="Tesfaye S."/>
            <person name="Thomson T."/>
            <person name="Thoulutsang Y."/>
            <person name="Thoulutsang D."/>
            <person name="Topham K."/>
            <person name="Topping I."/>
            <person name="Tsamla T."/>
            <person name="Vassiliev H."/>
            <person name="Vo A."/>
            <person name="Wangchuk T."/>
            <person name="Wangdi T."/>
            <person name="Weiand M."/>
            <person name="Wilkinson J."/>
            <person name="Wilson A."/>
            <person name="Yadav S."/>
            <person name="Young G."/>
            <person name="Yu Q."/>
            <person name="Zembek L."/>
            <person name="Zhong D."/>
            <person name="Zimmer A."/>
            <person name="Zwirko Z."/>
            <person name="Jaffe D.B."/>
            <person name="Alvarez P."/>
            <person name="Brockman W."/>
            <person name="Butler J."/>
            <person name="Chin C."/>
            <person name="Gnerre S."/>
            <person name="Grabherr M."/>
            <person name="Kleber M."/>
            <person name="Mauceli E."/>
            <person name="MacCallum I."/>
        </authorList>
    </citation>
    <scope>NUCLEOTIDE SEQUENCE [LARGE SCALE GENOMIC DNA]</scope>
    <source>
        <strain evidence="10">Tucson 14024-0371.13</strain>
    </source>
</reference>
<dbReference type="Pfam" id="PF14738">
    <property type="entry name" value="CFAP91"/>
    <property type="match status" value="1"/>
</dbReference>